<evidence type="ECO:0000256" key="6">
    <source>
        <dbReference type="ARBA" id="ARBA00022989"/>
    </source>
</evidence>
<accession>A0ABX2RDW1</accession>
<dbReference type="Proteomes" id="UP000631553">
    <property type="component" value="Unassembled WGS sequence"/>
</dbReference>
<keyword evidence="11" id="KW-1185">Reference proteome</keyword>
<keyword evidence="7 9" id="KW-0472">Membrane</keyword>
<feature type="transmembrane region" description="Helical" evidence="9">
    <location>
        <begin position="12"/>
        <end position="38"/>
    </location>
</feature>
<feature type="region of interest" description="Disordered" evidence="8">
    <location>
        <begin position="225"/>
        <end position="287"/>
    </location>
</feature>
<evidence type="ECO:0000256" key="2">
    <source>
        <dbReference type="ARBA" id="ARBA00010735"/>
    </source>
</evidence>
<feature type="compositionally biased region" description="Low complexity" evidence="8">
    <location>
        <begin position="227"/>
        <end position="264"/>
    </location>
</feature>
<feature type="transmembrane region" description="Helical" evidence="9">
    <location>
        <begin position="129"/>
        <end position="154"/>
    </location>
</feature>
<evidence type="ECO:0000256" key="7">
    <source>
        <dbReference type="ARBA" id="ARBA00023136"/>
    </source>
</evidence>
<evidence type="ECO:0000256" key="8">
    <source>
        <dbReference type="SAM" id="MobiDB-lite"/>
    </source>
</evidence>
<dbReference type="Pfam" id="PF03591">
    <property type="entry name" value="AzlC"/>
    <property type="match status" value="1"/>
</dbReference>
<proteinExistence type="inferred from homology"/>
<comment type="subcellular location">
    <subcellularLocation>
        <location evidence="1">Cell membrane</location>
        <topology evidence="1">Multi-pass membrane protein</topology>
    </subcellularLocation>
</comment>
<protein>
    <submittedName>
        <fullName evidence="10">4-azaleucine resistance transporter AzlC</fullName>
    </submittedName>
</protein>
<sequence length="287" mass="28341">MRTAQRTPDARMLRDVAAIGAAMIAVGASFGAVAVAAGLPPWATVAMSVVVYAGGAQFMAVGLVAAGSPLAAVLAGLLLNARHLPFGLTLGDSLGRPRWRRLLGSHLMTDETTAFALARPAGSARHRAFWLAGTLLFLAWNAGTLLGVLAGGAVGDPATLGLDAAFPAGLIALLLPTLRDPETRRVALTGAGLAVLSTPVLPAGLPVLLALAALALPALRTHRRSAVDPPAADPSGAPGSAAPSGAPGSAAPSGAPGATGSPARGRGGVGPREAGSGPALRTEERSC</sequence>
<feature type="transmembrane region" description="Helical" evidence="9">
    <location>
        <begin position="160"/>
        <end position="178"/>
    </location>
</feature>
<dbReference type="PANTHER" id="PTHR34979">
    <property type="entry name" value="INNER MEMBRANE PROTEIN YGAZ"/>
    <property type="match status" value="1"/>
</dbReference>
<evidence type="ECO:0000256" key="3">
    <source>
        <dbReference type="ARBA" id="ARBA00022448"/>
    </source>
</evidence>
<feature type="transmembrane region" description="Helical" evidence="9">
    <location>
        <begin position="58"/>
        <end position="79"/>
    </location>
</feature>
<dbReference type="RefSeq" id="WP_179801109.1">
    <property type="nucleotide sequence ID" value="NZ_JACCCQ010000001.1"/>
</dbReference>
<evidence type="ECO:0000313" key="10">
    <source>
        <dbReference type="EMBL" id="NYF54370.1"/>
    </source>
</evidence>
<evidence type="ECO:0000256" key="1">
    <source>
        <dbReference type="ARBA" id="ARBA00004651"/>
    </source>
</evidence>
<evidence type="ECO:0000256" key="4">
    <source>
        <dbReference type="ARBA" id="ARBA00022475"/>
    </source>
</evidence>
<comment type="similarity">
    <text evidence="2">Belongs to the AzlC family.</text>
</comment>
<keyword evidence="5 9" id="KW-0812">Transmembrane</keyword>
<organism evidence="10 11">
    <name type="scientific">Micromonospora purpureochromogenes</name>
    <dbReference type="NCBI Taxonomy" id="47872"/>
    <lineage>
        <taxon>Bacteria</taxon>
        <taxon>Bacillati</taxon>
        <taxon>Actinomycetota</taxon>
        <taxon>Actinomycetes</taxon>
        <taxon>Micromonosporales</taxon>
        <taxon>Micromonosporaceae</taxon>
        <taxon>Micromonospora</taxon>
    </lineage>
</organism>
<name>A0ABX2RDW1_9ACTN</name>
<gene>
    <name evidence="10" type="ORF">HDA35_000201</name>
</gene>
<feature type="transmembrane region" description="Helical" evidence="9">
    <location>
        <begin position="190"/>
        <end position="216"/>
    </location>
</feature>
<keyword evidence="3" id="KW-0813">Transport</keyword>
<keyword evidence="6 9" id="KW-1133">Transmembrane helix</keyword>
<keyword evidence="4" id="KW-1003">Cell membrane</keyword>
<reference evidence="10 11" key="1">
    <citation type="submission" date="2020-07" db="EMBL/GenBank/DDBJ databases">
        <title>Sequencing the genomes of 1000 actinobacteria strains.</title>
        <authorList>
            <person name="Klenk H.-P."/>
        </authorList>
    </citation>
    <scope>NUCLEOTIDE SEQUENCE [LARGE SCALE GENOMIC DNA]</scope>
    <source>
        <strain evidence="10 11">DSM 43814</strain>
    </source>
</reference>
<dbReference type="InterPro" id="IPR011606">
    <property type="entry name" value="Brnchd-chn_aa_trnsp_permease"/>
</dbReference>
<dbReference type="PANTHER" id="PTHR34979:SF1">
    <property type="entry name" value="INNER MEMBRANE PROTEIN YGAZ"/>
    <property type="match status" value="1"/>
</dbReference>
<evidence type="ECO:0000313" key="11">
    <source>
        <dbReference type="Proteomes" id="UP000631553"/>
    </source>
</evidence>
<dbReference type="EMBL" id="JACCCQ010000001">
    <property type="protein sequence ID" value="NYF54370.1"/>
    <property type="molecule type" value="Genomic_DNA"/>
</dbReference>
<comment type="caution">
    <text evidence="10">The sequence shown here is derived from an EMBL/GenBank/DDBJ whole genome shotgun (WGS) entry which is preliminary data.</text>
</comment>
<evidence type="ECO:0000256" key="9">
    <source>
        <dbReference type="SAM" id="Phobius"/>
    </source>
</evidence>
<evidence type="ECO:0000256" key="5">
    <source>
        <dbReference type="ARBA" id="ARBA00022692"/>
    </source>
</evidence>